<accession>A0A015IYH4</accession>
<sequence length="182" mass="21149">MSYPYIANPITGRPIIIGGDTFNRIVMKSHDYIDGRLIRRQTAPPPEEQPVYLNTDTGRYVRCGTRTYHRLIESDYEVVEDYYLVHYEEEELIEEIINETRYNEENLDEIRAAIQADQDEYDDFILQQDTTDMTTIGPSGHPRTLKDHAPRLAELNIELCRECLMPVSPSDLTDKLCKDCSE</sequence>
<dbReference type="OrthoDB" id="2363452at2759"/>
<organism evidence="1 2">
    <name type="scientific">Rhizophagus irregularis (strain DAOM 197198w)</name>
    <name type="common">Glomus intraradices</name>
    <dbReference type="NCBI Taxonomy" id="1432141"/>
    <lineage>
        <taxon>Eukaryota</taxon>
        <taxon>Fungi</taxon>
        <taxon>Fungi incertae sedis</taxon>
        <taxon>Mucoromycota</taxon>
        <taxon>Glomeromycotina</taxon>
        <taxon>Glomeromycetes</taxon>
        <taxon>Glomerales</taxon>
        <taxon>Glomeraceae</taxon>
        <taxon>Rhizophagus</taxon>
    </lineage>
</organism>
<evidence type="ECO:0000313" key="2">
    <source>
        <dbReference type="Proteomes" id="UP000022910"/>
    </source>
</evidence>
<dbReference type="AlphaFoldDB" id="A0A015IYH4"/>
<gene>
    <name evidence="1" type="ORF">RirG_188950</name>
</gene>
<dbReference type="HOGENOM" id="CLU_1482769_0_0_1"/>
<proteinExistence type="predicted"/>
<protein>
    <submittedName>
        <fullName evidence="1">Uncharacterized protein</fullName>
    </submittedName>
</protein>
<reference evidence="1 2" key="1">
    <citation type="submission" date="2014-02" db="EMBL/GenBank/DDBJ databases">
        <title>Single nucleus genome sequencing reveals high similarity among nuclei of an endomycorrhizal fungus.</title>
        <authorList>
            <person name="Lin K."/>
            <person name="Geurts R."/>
            <person name="Zhang Z."/>
            <person name="Limpens E."/>
            <person name="Saunders D.G."/>
            <person name="Mu D."/>
            <person name="Pang E."/>
            <person name="Cao H."/>
            <person name="Cha H."/>
            <person name="Lin T."/>
            <person name="Zhou Q."/>
            <person name="Shang Y."/>
            <person name="Li Y."/>
            <person name="Ivanov S."/>
            <person name="Sharma T."/>
            <person name="Velzen R.V."/>
            <person name="Ruijter N.D."/>
            <person name="Aanen D.K."/>
            <person name="Win J."/>
            <person name="Kamoun S."/>
            <person name="Bisseling T."/>
            <person name="Huang S."/>
        </authorList>
    </citation>
    <scope>NUCLEOTIDE SEQUENCE [LARGE SCALE GENOMIC DNA]</scope>
    <source>
        <strain evidence="2">DAOM197198w</strain>
    </source>
</reference>
<keyword evidence="2" id="KW-1185">Reference proteome</keyword>
<evidence type="ECO:0000313" key="1">
    <source>
        <dbReference type="EMBL" id="EXX59450.1"/>
    </source>
</evidence>
<dbReference type="Proteomes" id="UP000022910">
    <property type="component" value="Unassembled WGS sequence"/>
</dbReference>
<name>A0A015IYH4_RHIIW</name>
<comment type="caution">
    <text evidence="1">The sequence shown here is derived from an EMBL/GenBank/DDBJ whole genome shotgun (WGS) entry which is preliminary data.</text>
</comment>
<dbReference type="EMBL" id="JEMT01026442">
    <property type="protein sequence ID" value="EXX59450.1"/>
    <property type="molecule type" value="Genomic_DNA"/>
</dbReference>